<dbReference type="AlphaFoldDB" id="A0A2G5UYV1"/>
<dbReference type="SUPFAM" id="SSF47616">
    <property type="entry name" value="GST C-terminal domain-like"/>
    <property type="match status" value="1"/>
</dbReference>
<dbReference type="Gene3D" id="3.40.30.10">
    <property type="entry name" value="Glutaredoxin"/>
    <property type="match status" value="1"/>
</dbReference>
<dbReference type="STRING" id="1611254.A0A2G5UYV1"/>
<dbReference type="Gene3D" id="1.20.1050.10">
    <property type="match status" value="1"/>
</dbReference>
<comment type="caution">
    <text evidence="1">The sequence shown here is derived from an EMBL/GenBank/DDBJ whole genome shotgun (WGS) entry which is preliminary data.</text>
</comment>
<name>A0A2G5UYV1_9PELO</name>
<evidence type="ECO:0000313" key="2">
    <source>
        <dbReference type="Proteomes" id="UP000230233"/>
    </source>
</evidence>
<evidence type="ECO:0000313" key="1">
    <source>
        <dbReference type="EMBL" id="PIC44670.1"/>
    </source>
</evidence>
<dbReference type="GO" id="GO:0016324">
    <property type="term" value="C:apical plasma membrane"/>
    <property type="evidence" value="ECO:0007669"/>
    <property type="project" value="TreeGrafter"/>
</dbReference>
<dbReference type="PANTHER" id="PTHR43920">
    <property type="entry name" value="CHLORIDE INTRACELLULAR CHANNEL, ISOFORM A"/>
    <property type="match status" value="1"/>
</dbReference>
<proteinExistence type="predicted"/>
<dbReference type="GO" id="GO:0005254">
    <property type="term" value="F:chloride channel activity"/>
    <property type="evidence" value="ECO:0007669"/>
    <property type="project" value="TreeGrafter"/>
</dbReference>
<reference evidence="2" key="1">
    <citation type="submission" date="2017-10" db="EMBL/GenBank/DDBJ databases">
        <title>Rapid genome shrinkage in a self-fertile nematode reveals novel sperm competition proteins.</title>
        <authorList>
            <person name="Yin D."/>
            <person name="Schwarz E.M."/>
            <person name="Thomas C.G."/>
            <person name="Felde R.L."/>
            <person name="Korf I.F."/>
            <person name="Cutter A.D."/>
            <person name="Schartner C.M."/>
            <person name="Ralston E.J."/>
            <person name="Meyer B.J."/>
            <person name="Haag E.S."/>
        </authorList>
    </citation>
    <scope>NUCLEOTIDE SEQUENCE [LARGE SCALE GENOMIC DNA]</scope>
    <source>
        <strain evidence="2">JU1422</strain>
    </source>
</reference>
<dbReference type="OrthoDB" id="1935530at2759"/>
<gene>
    <name evidence="1" type="primary">Cni-exl-1</name>
    <name evidence="1" type="synonym">Cnig_chr_II.g4961</name>
    <name evidence="1" type="ORF">B9Z55_004961</name>
</gene>
<accession>A0A2G5UYV1</accession>
<dbReference type="EMBL" id="PDUG01000002">
    <property type="protein sequence ID" value="PIC44670.1"/>
    <property type="molecule type" value="Genomic_DNA"/>
</dbReference>
<keyword evidence="2" id="KW-1185">Reference proteome</keyword>
<protein>
    <recommendedName>
        <fullName evidence="3">GST C-terminal domain-containing protein</fullName>
    </recommendedName>
</protein>
<evidence type="ECO:0008006" key="3">
    <source>
        <dbReference type="Google" id="ProtNLM"/>
    </source>
</evidence>
<sequence>MTKFSLWLAAGSNNVLPAGDPYAHHLFMRCLFHAKHDKSIKFEVKTTNVNKKSQEFKETGLRRMPGICADDEESGETQTFETEDEILDFLEFLEPKRGDDEEAENATCDLFRQFARYVKDVEHKDTCLNTELLRLDKYLSEHGTRFLLSDDVAHLDCLVLTRLHSIRIAAKALKNYEFPSDLTYLWDYLKSGYDLEMFRLSCPSDQEIILHWTELKDTPNLSAKERAKLVRDEPIYSFSVV</sequence>
<dbReference type="Proteomes" id="UP000230233">
    <property type="component" value="Chromosome II"/>
</dbReference>
<dbReference type="GO" id="GO:0005737">
    <property type="term" value="C:cytoplasm"/>
    <property type="evidence" value="ECO:0007669"/>
    <property type="project" value="TreeGrafter"/>
</dbReference>
<dbReference type="FunFam" id="1.20.1050.10:FF:000091">
    <property type="entry name" value="Chloride intracellular channel exl-1"/>
    <property type="match status" value="1"/>
</dbReference>
<organism evidence="1 2">
    <name type="scientific">Caenorhabditis nigoni</name>
    <dbReference type="NCBI Taxonomy" id="1611254"/>
    <lineage>
        <taxon>Eukaryota</taxon>
        <taxon>Metazoa</taxon>
        <taxon>Ecdysozoa</taxon>
        <taxon>Nematoda</taxon>
        <taxon>Chromadorea</taxon>
        <taxon>Rhabditida</taxon>
        <taxon>Rhabditina</taxon>
        <taxon>Rhabditomorpha</taxon>
        <taxon>Rhabditoidea</taxon>
        <taxon>Rhabditidae</taxon>
        <taxon>Peloderinae</taxon>
        <taxon>Caenorhabditis</taxon>
    </lineage>
</organism>
<dbReference type="PANTHER" id="PTHR43920:SF10">
    <property type="entry name" value="CHLORIDE INTRACELLULAR CHANNEL EXL-1"/>
    <property type="match status" value="1"/>
</dbReference>
<dbReference type="InterPro" id="IPR036282">
    <property type="entry name" value="Glutathione-S-Trfase_C_sf"/>
</dbReference>
<dbReference type="FunFam" id="3.40.30.10:FF:000684">
    <property type="entry name" value="Chloride intracellular channel exl-1"/>
    <property type="match status" value="1"/>
</dbReference>